<keyword evidence="1" id="KW-0812">Transmembrane</keyword>
<organism evidence="3">
    <name type="scientific">Serratia fonticola</name>
    <dbReference type="NCBI Taxonomy" id="47917"/>
    <lineage>
        <taxon>Bacteria</taxon>
        <taxon>Pseudomonadati</taxon>
        <taxon>Pseudomonadota</taxon>
        <taxon>Gammaproteobacteria</taxon>
        <taxon>Enterobacterales</taxon>
        <taxon>Yersiniaceae</taxon>
        <taxon>Serratia</taxon>
    </lineage>
</organism>
<proteinExistence type="predicted"/>
<feature type="transmembrane region" description="Helical" evidence="1">
    <location>
        <begin position="39"/>
        <end position="58"/>
    </location>
</feature>
<evidence type="ECO:0000259" key="2">
    <source>
        <dbReference type="Pfam" id="PF20037"/>
    </source>
</evidence>
<protein>
    <recommendedName>
        <fullName evidence="2">DUF6440 domain-containing protein</fullName>
    </recommendedName>
</protein>
<dbReference type="EMBL" id="VISQ01000001">
    <property type="protein sequence ID" value="TVZ68766.1"/>
    <property type="molecule type" value="Genomic_DNA"/>
</dbReference>
<keyword evidence="1" id="KW-1133">Transmembrane helix</keyword>
<evidence type="ECO:0000313" key="3">
    <source>
        <dbReference type="EMBL" id="TVZ68766.1"/>
    </source>
</evidence>
<keyword evidence="1" id="KW-0472">Membrane</keyword>
<sequence>MSDFATRKIVDLSPEVRTDLAQAIYAGVVAAGRSAAKKVILVALTAVIVLPLFSWLSFKAGFLTDETDGTSRSGMALYIDAGTGCQYLAVSGSGITPRMDKDGYQVCKGGK</sequence>
<reference evidence="3" key="1">
    <citation type="submission" date="2019-06" db="EMBL/GenBank/DDBJ databases">
        <authorList>
            <person name="Deangelis K."/>
            <person name="Huntemann M."/>
            <person name="Clum A."/>
            <person name="Pillay M."/>
            <person name="Palaniappan K."/>
            <person name="Varghese N."/>
            <person name="Mikhailova N."/>
            <person name="Stamatis D."/>
            <person name="Reddy T."/>
            <person name="Daum C."/>
            <person name="Shapiro N."/>
            <person name="Ivanova N."/>
            <person name="Kyrpides N."/>
            <person name="Woyke T."/>
        </authorList>
    </citation>
    <scope>NUCLEOTIDE SEQUENCE [LARGE SCALE GENOMIC DNA]</scope>
    <source>
        <strain evidence="3">128R</strain>
    </source>
</reference>
<dbReference type="InterPro" id="IPR045515">
    <property type="entry name" value="DUF6440"/>
</dbReference>
<comment type="caution">
    <text evidence="3">The sequence shown here is derived from an EMBL/GenBank/DDBJ whole genome shotgun (WGS) entry which is preliminary data.</text>
</comment>
<feature type="domain" description="DUF6440" evidence="2">
    <location>
        <begin position="69"/>
        <end position="106"/>
    </location>
</feature>
<dbReference type="AlphaFoldDB" id="A0A559T2C8"/>
<reference evidence="3" key="2">
    <citation type="submission" date="2019-08" db="EMBL/GenBank/DDBJ databases">
        <title>Investigation of anaerobic lignin degradation for improved lignocellulosic biofuels.</title>
        <authorList>
            <person name="Deangelis K.PhD."/>
        </authorList>
    </citation>
    <scope>NUCLEOTIDE SEQUENCE [LARGE SCALE GENOMIC DNA]</scope>
    <source>
        <strain evidence="3">128R</strain>
    </source>
</reference>
<accession>A0A559T2C8</accession>
<evidence type="ECO:0000256" key="1">
    <source>
        <dbReference type="SAM" id="Phobius"/>
    </source>
</evidence>
<dbReference type="Pfam" id="PF20037">
    <property type="entry name" value="DUF6440"/>
    <property type="match status" value="1"/>
</dbReference>
<dbReference type="OrthoDB" id="8456874at2"/>
<gene>
    <name evidence="3" type="ORF">FHU10_1222</name>
</gene>
<name>A0A559T2C8_SERFO</name>